<dbReference type="Proteomes" id="UP000318834">
    <property type="component" value="Unassembled WGS sequence"/>
</dbReference>
<reference evidence="5 6" key="1">
    <citation type="journal article" date="2019" name="Nat. Microbiol.">
        <title>Mediterranean grassland soil C-N compound turnover is dependent on rainfall and depth, and is mediated by genomically divergent microorganisms.</title>
        <authorList>
            <person name="Diamond S."/>
            <person name="Andeer P.F."/>
            <person name="Li Z."/>
            <person name="Crits-Christoph A."/>
            <person name="Burstein D."/>
            <person name="Anantharaman K."/>
            <person name="Lane K.R."/>
            <person name="Thomas B.C."/>
            <person name="Pan C."/>
            <person name="Northen T.R."/>
            <person name="Banfield J.F."/>
        </authorList>
    </citation>
    <scope>NUCLEOTIDE SEQUENCE [LARGE SCALE GENOMIC DNA]</scope>
    <source>
        <strain evidence="5">NP_8</strain>
    </source>
</reference>
<evidence type="ECO:0000256" key="3">
    <source>
        <dbReference type="ARBA" id="ARBA00023239"/>
    </source>
</evidence>
<dbReference type="Pfam" id="PF03328">
    <property type="entry name" value="HpcH_HpaI"/>
    <property type="match status" value="1"/>
</dbReference>
<accession>A0A537IZB6</accession>
<sequence length="260" mass="27861">MFTNKTRQHLLEGHLAIGQWISLPSPPIAELVSSFGMDWLVIDAEHGPAGWETVEEIVRAMKGTEVTPLIRVPGNDPVSIKKALDRGGYGVVVPMVNTAAHAAAAVAAAKFPPDGIRGVAGTRASRYGLDLADYVAHWNQQVLVICQLETAESVQNADSIAAVPGVDVLFVGPNDLSATLGVFRQFEHPDYRRAVDRILNAAQMHHKAPGIMASGADDALVQIDRGFRFVSAGSDTRMLAAATAAAYEKIKSGLMERKRS</sequence>
<keyword evidence="2" id="KW-0479">Metal-binding</keyword>
<evidence type="ECO:0000313" key="6">
    <source>
        <dbReference type="Proteomes" id="UP000318834"/>
    </source>
</evidence>
<protein>
    <recommendedName>
        <fullName evidence="4">HpcH/HpaI aldolase/citrate lyase domain-containing protein</fullName>
    </recommendedName>
</protein>
<dbReference type="SUPFAM" id="SSF51621">
    <property type="entry name" value="Phosphoenolpyruvate/pyruvate domain"/>
    <property type="match status" value="1"/>
</dbReference>
<evidence type="ECO:0000313" key="5">
    <source>
        <dbReference type="EMBL" id="TMI76650.1"/>
    </source>
</evidence>
<evidence type="ECO:0000259" key="4">
    <source>
        <dbReference type="Pfam" id="PF03328"/>
    </source>
</evidence>
<comment type="caution">
    <text evidence="5">The sequence shown here is derived from an EMBL/GenBank/DDBJ whole genome shotgun (WGS) entry which is preliminary data.</text>
</comment>
<dbReference type="InterPro" id="IPR040442">
    <property type="entry name" value="Pyrv_kinase-like_dom_sf"/>
</dbReference>
<dbReference type="InterPro" id="IPR015813">
    <property type="entry name" value="Pyrv/PenolPyrv_kinase-like_dom"/>
</dbReference>
<dbReference type="Gene3D" id="3.20.20.60">
    <property type="entry name" value="Phosphoenolpyruvate-binding domains"/>
    <property type="match status" value="1"/>
</dbReference>
<comment type="similarity">
    <text evidence="1">Belongs to the HpcH/HpaI aldolase family.</text>
</comment>
<evidence type="ECO:0000256" key="1">
    <source>
        <dbReference type="ARBA" id="ARBA00005568"/>
    </source>
</evidence>
<proteinExistence type="inferred from homology"/>
<dbReference type="GO" id="GO:0005737">
    <property type="term" value="C:cytoplasm"/>
    <property type="evidence" value="ECO:0007669"/>
    <property type="project" value="TreeGrafter"/>
</dbReference>
<dbReference type="InterPro" id="IPR005000">
    <property type="entry name" value="Aldolase/citrate-lyase_domain"/>
</dbReference>
<dbReference type="PANTHER" id="PTHR30502:SF0">
    <property type="entry name" value="PHOSPHOENOLPYRUVATE CARBOXYLASE FAMILY PROTEIN"/>
    <property type="match status" value="1"/>
</dbReference>
<dbReference type="AlphaFoldDB" id="A0A537IZB6"/>
<evidence type="ECO:0000256" key="2">
    <source>
        <dbReference type="ARBA" id="ARBA00022723"/>
    </source>
</evidence>
<name>A0A537IZB6_9BACT</name>
<keyword evidence="3" id="KW-0456">Lyase</keyword>
<dbReference type="PANTHER" id="PTHR30502">
    <property type="entry name" value="2-KETO-3-DEOXY-L-RHAMNONATE ALDOLASE"/>
    <property type="match status" value="1"/>
</dbReference>
<organism evidence="5 6">
    <name type="scientific">Candidatus Segetimicrobium genomatis</name>
    <dbReference type="NCBI Taxonomy" id="2569760"/>
    <lineage>
        <taxon>Bacteria</taxon>
        <taxon>Bacillati</taxon>
        <taxon>Candidatus Sysuimicrobiota</taxon>
        <taxon>Candidatus Sysuimicrobiia</taxon>
        <taxon>Candidatus Sysuimicrobiales</taxon>
        <taxon>Candidatus Segetimicrobiaceae</taxon>
        <taxon>Candidatus Segetimicrobium</taxon>
    </lineage>
</organism>
<dbReference type="InterPro" id="IPR050251">
    <property type="entry name" value="HpcH-HpaI_aldolase"/>
</dbReference>
<feature type="domain" description="HpcH/HpaI aldolase/citrate lyase" evidence="4">
    <location>
        <begin position="18"/>
        <end position="240"/>
    </location>
</feature>
<gene>
    <name evidence="5" type="ORF">E6H05_03105</name>
</gene>
<dbReference type="EMBL" id="VBAP01000015">
    <property type="protein sequence ID" value="TMI76650.1"/>
    <property type="molecule type" value="Genomic_DNA"/>
</dbReference>
<dbReference type="GO" id="GO:0016832">
    <property type="term" value="F:aldehyde-lyase activity"/>
    <property type="evidence" value="ECO:0007669"/>
    <property type="project" value="TreeGrafter"/>
</dbReference>
<dbReference type="GO" id="GO:0046872">
    <property type="term" value="F:metal ion binding"/>
    <property type="evidence" value="ECO:0007669"/>
    <property type="project" value="UniProtKB-KW"/>
</dbReference>